<keyword evidence="1" id="KW-0602">Photosynthesis</keyword>
<protein>
    <submittedName>
        <fullName evidence="5">Photosystem II stability/assembly factor-like uncharacterized protein</fullName>
    </submittedName>
</protein>
<dbReference type="AlphaFoldDB" id="A0A3E0H4M2"/>
<evidence type="ECO:0000256" key="3">
    <source>
        <dbReference type="SAM" id="SignalP"/>
    </source>
</evidence>
<evidence type="ECO:0000256" key="1">
    <source>
        <dbReference type="ARBA" id="ARBA00022531"/>
    </source>
</evidence>
<evidence type="ECO:0000259" key="4">
    <source>
        <dbReference type="Pfam" id="PF14870"/>
    </source>
</evidence>
<feature type="signal peptide" evidence="3">
    <location>
        <begin position="1"/>
        <end position="20"/>
    </location>
</feature>
<sequence>MSKAIPALFLVFVAATLSYAFSHRSGPPLPATEVQLTTTMMMSVAEVGDLRVGVGERGRIFRQTANDTAWQTIKSPTETTLTRVVFFNASRGLAVGHDSIILLTDDGGLTWAVVHDDPDYETPLLDAQFIDADHAYAIGAYGLFMETKDGGKTWATRTILPEGGDRHLNAMAKLGDGSLVIVGELGTVLRSSDAGATWQKIPSPYDGTLFGVRAVGDTDVVGFGMRGKIVRSNDSGMSFSEIASPVTTSLFGSTLSATGQLLLVGQSGEVLSSRDGGLTFSQSKVDGSPMLTSVLETASGALAFGEQGTHPIRIN</sequence>
<evidence type="ECO:0000313" key="6">
    <source>
        <dbReference type="Proteomes" id="UP000256774"/>
    </source>
</evidence>
<reference evidence="5 6" key="1">
    <citation type="submission" date="2018-08" db="EMBL/GenBank/DDBJ databases">
        <title>Genomic Encyclopedia of Type Strains, Phase IV (KMG-IV): sequencing the most valuable type-strain genomes for metagenomic binning, comparative biology and taxonomic classification.</title>
        <authorList>
            <person name="Goeker M."/>
        </authorList>
    </citation>
    <scope>NUCLEOTIDE SEQUENCE [LARGE SCALE GENOMIC DNA]</scope>
    <source>
        <strain evidence="5 6">DSM 26022</strain>
    </source>
</reference>
<dbReference type="PANTHER" id="PTHR47199:SF2">
    <property type="entry name" value="PHOTOSYSTEM II STABILITY_ASSEMBLY FACTOR HCF136, CHLOROPLASTIC"/>
    <property type="match status" value="1"/>
</dbReference>
<dbReference type="GO" id="GO:0009523">
    <property type="term" value="C:photosystem II"/>
    <property type="evidence" value="ECO:0007669"/>
    <property type="project" value="UniProtKB-KW"/>
</dbReference>
<feature type="domain" description="Photosynthesis system II assembly factor Ycf48/Hcf136-like" evidence="4">
    <location>
        <begin position="121"/>
        <end position="241"/>
    </location>
</feature>
<keyword evidence="2" id="KW-0604">Photosystem II</keyword>
<dbReference type="Proteomes" id="UP000256774">
    <property type="component" value="Unassembled WGS sequence"/>
</dbReference>
<dbReference type="EMBL" id="QUNR01000003">
    <property type="protein sequence ID" value="REH37570.1"/>
    <property type="molecule type" value="Genomic_DNA"/>
</dbReference>
<dbReference type="Gene3D" id="2.130.10.10">
    <property type="entry name" value="YVTN repeat-like/Quinoprotein amine dehydrogenase"/>
    <property type="match status" value="1"/>
</dbReference>
<dbReference type="InterPro" id="IPR015943">
    <property type="entry name" value="WD40/YVTN_repeat-like_dom_sf"/>
</dbReference>
<gene>
    <name evidence="5" type="ORF">DFR26_1345</name>
</gene>
<organism evidence="5 6">
    <name type="scientific">Paraperlucidibaca baekdonensis</name>
    <dbReference type="NCBI Taxonomy" id="748120"/>
    <lineage>
        <taxon>Bacteria</taxon>
        <taxon>Pseudomonadati</taxon>
        <taxon>Pseudomonadota</taxon>
        <taxon>Gammaproteobacteria</taxon>
        <taxon>Moraxellales</taxon>
        <taxon>Moraxellaceae</taxon>
        <taxon>Paraperlucidibaca</taxon>
    </lineage>
</organism>
<keyword evidence="3" id="KW-0732">Signal</keyword>
<accession>A0A3E0H4M2</accession>
<name>A0A3E0H4M2_9GAMM</name>
<dbReference type="InterPro" id="IPR028203">
    <property type="entry name" value="PSII_CF48-like_dom"/>
</dbReference>
<evidence type="ECO:0000313" key="5">
    <source>
        <dbReference type="EMBL" id="REH37570.1"/>
    </source>
</evidence>
<feature type="chain" id="PRO_5017833630" evidence="3">
    <location>
        <begin position="21"/>
        <end position="315"/>
    </location>
</feature>
<dbReference type="Pfam" id="PF14870">
    <property type="entry name" value="PSII_BNR"/>
    <property type="match status" value="2"/>
</dbReference>
<dbReference type="PANTHER" id="PTHR47199">
    <property type="entry name" value="PHOTOSYSTEM II STABILITY/ASSEMBLY FACTOR HCF136, CHLOROPLASTIC"/>
    <property type="match status" value="1"/>
</dbReference>
<keyword evidence="6" id="KW-1185">Reference proteome</keyword>
<dbReference type="GO" id="GO:0015979">
    <property type="term" value="P:photosynthesis"/>
    <property type="evidence" value="ECO:0007669"/>
    <property type="project" value="UniProtKB-KW"/>
</dbReference>
<dbReference type="SUPFAM" id="SSF110296">
    <property type="entry name" value="Oligoxyloglucan reducing end-specific cellobiohydrolase"/>
    <property type="match status" value="1"/>
</dbReference>
<feature type="domain" description="Photosynthesis system II assembly factor Ycf48/Hcf136-like" evidence="4">
    <location>
        <begin position="65"/>
        <end position="113"/>
    </location>
</feature>
<dbReference type="OrthoDB" id="9813892at2"/>
<evidence type="ECO:0000256" key="2">
    <source>
        <dbReference type="ARBA" id="ARBA00023276"/>
    </source>
</evidence>
<dbReference type="RefSeq" id="WP_116208196.1">
    <property type="nucleotide sequence ID" value="NZ_QUNR01000003.1"/>
</dbReference>
<proteinExistence type="predicted"/>
<comment type="caution">
    <text evidence="5">The sequence shown here is derived from an EMBL/GenBank/DDBJ whole genome shotgun (WGS) entry which is preliminary data.</text>
</comment>